<sequence>MFRQCKTPAQEDKVCNKSMGHSQVLEKVSAHFAELLVLKIESMTQTWQKPWFYGQGLLPCNITGKRYAGTNLLTLLMLTEVKGYRTPVFLTFRQAKERGLTVRKGSKQFPVVFWKPFYQANNPTDGQRRYLTVEEYNALPESARAEYVLRFSLRYYPVLNLDQTDFEERFPEQWQKLLERQSMTPRPSGSVHPVLERLLAAQSWVCPILQKSGDAAFYSPCDDRIVLPRQEQFHDLEAFYSTMLHEMAHSTGSAGRLDRHLGEPSTAAYGREELVAEFSAALVGLGLGVSSGIRAENVAYLKAWLRELREKPVFIFSVLSDVQQVVRFFEEELCMRLFDTAPAENGA</sequence>
<dbReference type="GO" id="GO:0003697">
    <property type="term" value="F:single-stranded DNA binding"/>
    <property type="evidence" value="ECO:0007669"/>
    <property type="project" value="InterPro"/>
</dbReference>
<reference evidence="3" key="1">
    <citation type="submission" date="2023-10" db="EMBL/GenBank/DDBJ databases">
        <title>Genome Sequence of the Bacteria from From Gut Wall in Crohn's Disease.</title>
        <authorList>
            <person name="Rodriguez-Palacios A."/>
        </authorList>
    </citation>
    <scope>NUCLEOTIDE SEQUENCE</scope>
    <source>
        <strain evidence="3">CavFT-hAR58</strain>
    </source>
</reference>
<feature type="domain" description="Polyvalent protein metallopeptidase" evidence="2">
    <location>
        <begin position="209"/>
        <end position="317"/>
    </location>
</feature>
<dbReference type="AlphaFoldDB" id="A0AAE4LIK8"/>
<organism evidence="3 4">
    <name type="scientific">Alistipes finegoldii</name>
    <dbReference type="NCBI Taxonomy" id="214856"/>
    <lineage>
        <taxon>Bacteria</taxon>
        <taxon>Pseudomonadati</taxon>
        <taxon>Bacteroidota</taxon>
        <taxon>Bacteroidia</taxon>
        <taxon>Bacteroidales</taxon>
        <taxon>Rikenellaceae</taxon>
        <taxon>Alistipes</taxon>
    </lineage>
</organism>
<evidence type="ECO:0000259" key="2">
    <source>
        <dbReference type="Pfam" id="PF18818"/>
    </source>
</evidence>
<dbReference type="PIRSF" id="PIRSF037112">
    <property type="entry name" value="Antirestriction_ArdC"/>
    <property type="match status" value="1"/>
</dbReference>
<accession>A0AAE4LIK8</accession>
<comment type="caution">
    <text evidence="3">The sequence shown here is derived from an EMBL/GenBank/DDBJ whole genome shotgun (WGS) entry which is preliminary data.</text>
</comment>
<dbReference type="InterPro" id="IPR013610">
    <property type="entry name" value="ArdC_N"/>
</dbReference>
<proteinExistence type="predicted"/>
<dbReference type="InterPro" id="IPR041459">
    <property type="entry name" value="MPTase-PolyVal"/>
</dbReference>
<evidence type="ECO:0000259" key="1">
    <source>
        <dbReference type="Pfam" id="PF08401"/>
    </source>
</evidence>
<dbReference type="Pfam" id="PF18818">
    <property type="entry name" value="MPTase-PolyVal"/>
    <property type="match status" value="1"/>
</dbReference>
<evidence type="ECO:0000313" key="3">
    <source>
        <dbReference type="EMBL" id="MDU0258726.1"/>
    </source>
</evidence>
<dbReference type="RefSeq" id="WP_009597026.1">
    <property type="nucleotide sequence ID" value="NZ_BAAFKU010000012.1"/>
</dbReference>
<dbReference type="Proteomes" id="UP001181347">
    <property type="component" value="Unassembled WGS sequence"/>
</dbReference>
<dbReference type="EMBL" id="JAWDES010000003">
    <property type="protein sequence ID" value="MDU0258726.1"/>
    <property type="molecule type" value="Genomic_DNA"/>
</dbReference>
<dbReference type="Pfam" id="PF08401">
    <property type="entry name" value="ArdcN"/>
    <property type="match status" value="1"/>
</dbReference>
<name>A0AAE4LIK8_9BACT</name>
<evidence type="ECO:0000313" key="4">
    <source>
        <dbReference type="Proteomes" id="UP001181347"/>
    </source>
</evidence>
<feature type="domain" description="N-terminal" evidence="1">
    <location>
        <begin position="28"/>
        <end position="124"/>
    </location>
</feature>
<dbReference type="InterPro" id="IPR017113">
    <property type="entry name" value="Antirestriction_ArdC"/>
</dbReference>
<protein>
    <submittedName>
        <fullName evidence="3">Zincin-like metallopeptidase domain-containing protein</fullName>
    </submittedName>
</protein>
<gene>
    <name evidence="3" type="ORF">RVH17_01095</name>
</gene>